<evidence type="ECO:0000256" key="8">
    <source>
        <dbReference type="ARBA" id="ARBA00022741"/>
    </source>
</evidence>
<evidence type="ECO:0000256" key="13">
    <source>
        <dbReference type="ARBA" id="ARBA00023136"/>
    </source>
</evidence>
<evidence type="ECO:0000256" key="5">
    <source>
        <dbReference type="ARBA" id="ARBA00022553"/>
    </source>
</evidence>
<dbReference type="CDD" id="cd06225">
    <property type="entry name" value="HAMP"/>
    <property type="match status" value="1"/>
</dbReference>
<keyword evidence="10" id="KW-0067">ATP-binding</keyword>
<evidence type="ECO:0000256" key="14">
    <source>
        <dbReference type="SAM" id="Phobius"/>
    </source>
</evidence>
<dbReference type="EMBL" id="WAIE01000004">
    <property type="protein sequence ID" value="KAB1441508.1"/>
    <property type="molecule type" value="Genomic_DNA"/>
</dbReference>
<evidence type="ECO:0000256" key="10">
    <source>
        <dbReference type="ARBA" id="ARBA00022840"/>
    </source>
</evidence>
<dbReference type="Pfam" id="PF17203">
    <property type="entry name" value="sCache_3_2"/>
    <property type="match status" value="1"/>
</dbReference>
<dbReference type="Gene3D" id="6.10.340.10">
    <property type="match status" value="1"/>
</dbReference>
<keyword evidence="9" id="KW-0418">Kinase</keyword>
<keyword evidence="4" id="KW-1003">Cell membrane</keyword>
<organism evidence="17 18">
    <name type="scientific">Pseudodesulfovibrio senegalensis</name>
    <dbReference type="NCBI Taxonomy" id="1721087"/>
    <lineage>
        <taxon>Bacteria</taxon>
        <taxon>Pseudomonadati</taxon>
        <taxon>Thermodesulfobacteriota</taxon>
        <taxon>Desulfovibrionia</taxon>
        <taxon>Desulfovibrionales</taxon>
        <taxon>Desulfovibrionaceae</taxon>
    </lineage>
</organism>
<keyword evidence="7 14" id="KW-0812">Transmembrane</keyword>
<evidence type="ECO:0000256" key="2">
    <source>
        <dbReference type="ARBA" id="ARBA00004651"/>
    </source>
</evidence>
<dbReference type="InterPro" id="IPR003594">
    <property type="entry name" value="HATPase_dom"/>
</dbReference>
<sequence>MSLIRAIERRFGAASFQNKMVLSMLAGIMFISVMIALVARWILVSSLTDELEQRGKSIAHSIADRGGVHILDDDIPQLLALIFDEVRLQERRHLISYIIVEDQEGTVLAHTMTRQLPDELLDHKLAEEGRDSVRLVRVGHTQVYDIAAPINEGLYRIGTVHVGLSKTHIDSLVSKLRVAFLGFISGVVLIAFYLSHRLSRSITRPIHDLTVIADEISRGNFDTPVKNSDGNWDPTQCPAYKDTDLPCWHFDLSYDQTPGHMADEYRNCNRCLFYRKRQGDEVVQLADSFRNMVWSIRLYRHRLRESEEKYRSLFDSGPDPVFVVDCSDGTIVDANPRTEELYGYSRSELKGMPFEALAAEDGTVCAQQLDGEGGCAYFPKVIHYRRQGEPFFVNMHACPISYRGRHAIIVGVTDITEMIEKDAQLIQAGKMKSLGEMSAGIAHELNQPLNAIKMGSEYLMMMQEQGREVPENQQREVIAEISAQVDRVSEIIRTLRGFGRKADMVREDVDVNRAVQAVLSLLRRQFELDDIRFVLDFNEVPPILAQSNRLQQVILNLLTNARDAINDMSSPIATKADRRITIRSGAADGHVFVSVEDTGQGIPEHARHKVFEPFYTTKEAGHGMGLGLAISYGIVKDYGGEMHIDSTPGRGTCFRLEFPVHETGASKREGHA</sequence>
<evidence type="ECO:0000313" key="18">
    <source>
        <dbReference type="Proteomes" id="UP000438699"/>
    </source>
</evidence>
<dbReference type="InterPro" id="IPR036890">
    <property type="entry name" value="HATPase_C_sf"/>
</dbReference>
<dbReference type="SMART" id="SM00388">
    <property type="entry name" value="HisKA"/>
    <property type="match status" value="1"/>
</dbReference>
<dbReference type="GO" id="GO:0005886">
    <property type="term" value="C:plasma membrane"/>
    <property type="evidence" value="ECO:0007669"/>
    <property type="project" value="UniProtKB-SubCell"/>
</dbReference>
<keyword evidence="6" id="KW-0808">Transferase</keyword>
<comment type="caution">
    <text evidence="17">The sequence shown here is derived from an EMBL/GenBank/DDBJ whole genome shotgun (WGS) entry which is preliminary data.</text>
</comment>
<evidence type="ECO:0000313" key="17">
    <source>
        <dbReference type="EMBL" id="KAB1441508.1"/>
    </source>
</evidence>
<dbReference type="PRINTS" id="PR00344">
    <property type="entry name" value="BCTRLSENSOR"/>
</dbReference>
<dbReference type="InterPro" id="IPR004358">
    <property type="entry name" value="Sig_transdc_His_kin-like_C"/>
</dbReference>
<dbReference type="PROSITE" id="PS50112">
    <property type="entry name" value="PAS"/>
    <property type="match status" value="1"/>
</dbReference>
<dbReference type="CDD" id="cd00082">
    <property type="entry name" value="HisKA"/>
    <property type="match status" value="1"/>
</dbReference>
<dbReference type="InterPro" id="IPR029151">
    <property type="entry name" value="Sensor-like_sf"/>
</dbReference>
<keyword evidence="11 14" id="KW-1133">Transmembrane helix</keyword>
<dbReference type="PROSITE" id="PS50109">
    <property type="entry name" value="HIS_KIN"/>
    <property type="match status" value="1"/>
</dbReference>
<comment type="catalytic activity">
    <reaction evidence="1">
        <text>ATP + protein L-histidine = ADP + protein N-phospho-L-histidine.</text>
        <dbReference type="EC" id="2.7.13.3"/>
    </reaction>
</comment>
<evidence type="ECO:0000256" key="12">
    <source>
        <dbReference type="ARBA" id="ARBA00023012"/>
    </source>
</evidence>
<keyword evidence="5" id="KW-0597">Phosphoprotein</keyword>
<dbReference type="AlphaFoldDB" id="A0A6N6N292"/>
<keyword evidence="18" id="KW-1185">Reference proteome</keyword>
<dbReference type="CDD" id="cd00130">
    <property type="entry name" value="PAS"/>
    <property type="match status" value="1"/>
</dbReference>
<dbReference type="Gene3D" id="1.10.287.130">
    <property type="match status" value="1"/>
</dbReference>
<dbReference type="Gene3D" id="3.30.565.10">
    <property type="entry name" value="Histidine kinase-like ATPase, C-terminal domain"/>
    <property type="match status" value="1"/>
</dbReference>
<dbReference type="SUPFAM" id="SSF103190">
    <property type="entry name" value="Sensory domain-like"/>
    <property type="match status" value="1"/>
</dbReference>
<dbReference type="SUPFAM" id="SSF55785">
    <property type="entry name" value="PYP-like sensor domain (PAS domain)"/>
    <property type="match status" value="1"/>
</dbReference>
<evidence type="ECO:0000256" key="4">
    <source>
        <dbReference type="ARBA" id="ARBA00022475"/>
    </source>
</evidence>
<keyword evidence="13 14" id="KW-0472">Membrane</keyword>
<keyword evidence="8" id="KW-0547">Nucleotide-binding</keyword>
<dbReference type="PANTHER" id="PTHR43065">
    <property type="entry name" value="SENSOR HISTIDINE KINASE"/>
    <property type="match status" value="1"/>
</dbReference>
<dbReference type="PANTHER" id="PTHR43065:SF46">
    <property type="entry name" value="C4-DICARBOXYLATE TRANSPORT SENSOR PROTEIN DCTB"/>
    <property type="match status" value="1"/>
</dbReference>
<dbReference type="OrthoDB" id="9805967at2"/>
<evidence type="ECO:0000256" key="1">
    <source>
        <dbReference type="ARBA" id="ARBA00000085"/>
    </source>
</evidence>
<evidence type="ECO:0000256" key="11">
    <source>
        <dbReference type="ARBA" id="ARBA00022989"/>
    </source>
</evidence>
<dbReference type="InterPro" id="IPR003661">
    <property type="entry name" value="HisK_dim/P_dom"/>
</dbReference>
<dbReference type="InterPro" id="IPR003660">
    <property type="entry name" value="HAMP_dom"/>
</dbReference>
<dbReference type="GO" id="GO:0000155">
    <property type="term" value="F:phosphorelay sensor kinase activity"/>
    <property type="evidence" value="ECO:0007669"/>
    <property type="project" value="InterPro"/>
</dbReference>
<dbReference type="SUPFAM" id="SSF55874">
    <property type="entry name" value="ATPase domain of HSP90 chaperone/DNA topoisomerase II/histidine kinase"/>
    <property type="match status" value="1"/>
</dbReference>
<accession>A0A6N6N292</accession>
<evidence type="ECO:0000256" key="3">
    <source>
        <dbReference type="ARBA" id="ARBA00012438"/>
    </source>
</evidence>
<evidence type="ECO:0000256" key="9">
    <source>
        <dbReference type="ARBA" id="ARBA00022777"/>
    </source>
</evidence>
<dbReference type="RefSeq" id="WP_151151251.1">
    <property type="nucleotide sequence ID" value="NZ_WAIE01000004.1"/>
</dbReference>
<dbReference type="NCBIfam" id="TIGR00229">
    <property type="entry name" value="sensory_box"/>
    <property type="match status" value="1"/>
</dbReference>
<evidence type="ECO:0000256" key="7">
    <source>
        <dbReference type="ARBA" id="ARBA00022692"/>
    </source>
</evidence>
<dbReference type="SMART" id="SM00091">
    <property type="entry name" value="PAS"/>
    <property type="match status" value="1"/>
</dbReference>
<proteinExistence type="predicted"/>
<evidence type="ECO:0000256" key="6">
    <source>
        <dbReference type="ARBA" id="ARBA00022679"/>
    </source>
</evidence>
<dbReference type="InterPro" id="IPR033463">
    <property type="entry name" value="sCache_3"/>
</dbReference>
<dbReference type="Pfam" id="PF02518">
    <property type="entry name" value="HATPase_c"/>
    <property type="match status" value="1"/>
</dbReference>
<feature type="domain" description="Histidine kinase" evidence="15">
    <location>
        <begin position="440"/>
        <end position="662"/>
    </location>
</feature>
<dbReference type="SUPFAM" id="SSF47384">
    <property type="entry name" value="Homodimeric domain of signal transducing histidine kinase"/>
    <property type="match status" value="1"/>
</dbReference>
<dbReference type="Pfam" id="PF13426">
    <property type="entry name" value="PAS_9"/>
    <property type="match status" value="1"/>
</dbReference>
<reference evidence="17 18" key="1">
    <citation type="journal article" date="2017" name="Int. J. Syst. Evol. Microbiol.">
        <title>Desulfovibrio senegalensis sp. nov., a mesophilic sulfate reducer isolated from marine sediment.</title>
        <authorList>
            <person name="Thioye A."/>
            <person name="Gam Z.B.A."/>
            <person name="Mbengue M."/>
            <person name="Cayol J.L."/>
            <person name="Joseph-Bartoli M."/>
            <person name="Toure-Kane C."/>
            <person name="Labat M."/>
        </authorList>
    </citation>
    <scope>NUCLEOTIDE SEQUENCE [LARGE SCALE GENOMIC DNA]</scope>
    <source>
        <strain evidence="17 18">DSM 101509</strain>
    </source>
</reference>
<comment type="subcellular location">
    <subcellularLocation>
        <location evidence="2">Cell membrane</location>
        <topology evidence="2">Multi-pass membrane protein</topology>
    </subcellularLocation>
</comment>
<keyword evidence="12" id="KW-0902">Two-component regulatory system</keyword>
<dbReference type="InterPro" id="IPR000014">
    <property type="entry name" value="PAS"/>
</dbReference>
<protein>
    <recommendedName>
        <fullName evidence="3">histidine kinase</fullName>
        <ecNumber evidence="3">2.7.13.3</ecNumber>
    </recommendedName>
</protein>
<evidence type="ECO:0000259" key="16">
    <source>
        <dbReference type="PROSITE" id="PS50112"/>
    </source>
</evidence>
<dbReference type="Pfam" id="PF00512">
    <property type="entry name" value="HisKA"/>
    <property type="match status" value="1"/>
</dbReference>
<feature type="domain" description="PAS" evidence="16">
    <location>
        <begin position="306"/>
        <end position="361"/>
    </location>
</feature>
<dbReference type="Gene3D" id="3.30.450.20">
    <property type="entry name" value="PAS domain"/>
    <property type="match status" value="1"/>
</dbReference>
<dbReference type="GO" id="GO:0005524">
    <property type="term" value="F:ATP binding"/>
    <property type="evidence" value="ECO:0007669"/>
    <property type="project" value="UniProtKB-KW"/>
</dbReference>
<dbReference type="InterPro" id="IPR035965">
    <property type="entry name" value="PAS-like_dom_sf"/>
</dbReference>
<dbReference type="EC" id="2.7.13.3" evidence="3"/>
<gene>
    <name evidence="17" type="ORF">F8A88_11250</name>
</gene>
<feature type="transmembrane region" description="Helical" evidence="14">
    <location>
        <begin position="21"/>
        <end position="43"/>
    </location>
</feature>
<dbReference type="SMART" id="SM00387">
    <property type="entry name" value="HATPase_c"/>
    <property type="match status" value="1"/>
</dbReference>
<name>A0A6N6N292_9BACT</name>
<dbReference type="Pfam" id="PF00672">
    <property type="entry name" value="HAMP"/>
    <property type="match status" value="1"/>
</dbReference>
<dbReference type="Proteomes" id="UP000438699">
    <property type="component" value="Unassembled WGS sequence"/>
</dbReference>
<dbReference type="InterPro" id="IPR036097">
    <property type="entry name" value="HisK_dim/P_sf"/>
</dbReference>
<dbReference type="InterPro" id="IPR005467">
    <property type="entry name" value="His_kinase_dom"/>
</dbReference>
<evidence type="ECO:0000259" key="15">
    <source>
        <dbReference type="PROSITE" id="PS50109"/>
    </source>
</evidence>